<accession>A0A0A9Y1S0</accession>
<feature type="region of interest" description="Disordered" evidence="1">
    <location>
        <begin position="286"/>
        <end position="321"/>
    </location>
</feature>
<reference evidence="2" key="1">
    <citation type="journal article" date="2014" name="PLoS ONE">
        <title>Transcriptome-Based Identification of ABC Transporters in the Western Tarnished Plant Bug Lygus hesperus.</title>
        <authorList>
            <person name="Hull J.J."/>
            <person name="Chaney K."/>
            <person name="Geib S.M."/>
            <person name="Fabrick J.A."/>
            <person name="Brent C.S."/>
            <person name="Walsh D."/>
            <person name="Lavine L.C."/>
        </authorList>
    </citation>
    <scope>NUCLEOTIDE SEQUENCE</scope>
</reference>
<proteinExistence type="predicted"/>
<dbReference type="AlphaFoldDB" id="A0A0A9Y1S0"/>
<keyword evidence="2" id="KW-0808">Transferase</keyword>
<feature type="non-terminal residue" evidence="2">
    <location>
        <position position="1"/>
    </location>
</feature>
<feature type="compositionally biased region" description="Polar residues" evidence="1">
    <location>
        <begin position="286"/>
        <end position="307"/>
    </location>
</feature>
<gene>
    <name evidence="2" type="primary">CAF17_0</name>
    <name evidence="2" type="ORF">CM83_20263</name>
</gene>
<reference evidence="2" key="2">
    <citation type="submission" date="2014-07" db="EMBL/GenBank/DDBJ databases">
        <authorList>
            <person name="Hull J."/>
        </authorList>
    </citation>
    <scope>NUCLEOTIDE SEQUENCE</scope>
</reference>
<organism evidence="2">
    <name type="scientific">Lygus hesperus</name>
    <name type="common">Western plant bug</name>
    <dbReference type="NCBI Taxonomy" id="30085"/>
    <lineage>
        <taxon>Eukaryota</taxon>
        <taxon>Metazoa</taxon>
        <taxon>Ecdysozoa</taxon>
        <taxon>Arthropoda</taxon>
        <taxon>Hexapoda</taxon>
        <taxon>Insecta</taxon>
        <taxon>Pterygota</taxon>
        <taxon>Neoptera</taxon>
        <taxon>Paraneoptera</taxon>
        <taxon>Hemiptera</taxon>
        <taxon>Heteroptera</taxon>
        <taxon>Panheteroptera</taxon>
        <taxon>Cimicomorpha</taxon>
        <taxon>Miridae</taxon>
        <taxon>Mirini</taxon>
        <taxon>Lygus</taxon>
    </lineage>
</organism>
<name>A0A0A9Y1S0_LYGHE</name>
<evidence type="ECO:0000313" key="2">
    <source>
        <dbReference type="EMBL" id="JAG25058.1"/>
    </source>
</evidence>
<dbReference type="EMBL" id="GBHO01018546">
    <property type="protein sequence ID" value="JAG25058.1"/>
    <property type="molecule type" value="Transcribed_RNA"/>
</dbReference>
<dbReference type="GO" id="GO:0016740">
    <property type="term" value="F:transferase activity"/>
    <property type="evidence" value="ECO:0007669"/>
    <property type="project" value="UniProtKB-KW"/>
</dbReference>
<evidence type="ECO:0000256" key="1">
    <source>
        <dbReference type="SAM" id="MobiDB-lite"/>
    </source>
</evidence>
<feature type="compositionally biased region" description="Basic residues" evidence="1">
    <location>
        <begin position="309"/>
        <end position="321"/>
    </location>
</feature>
<sequence length="321" mass="35585">SFENSIKHPTENSIKPPAENSLKPPAENSVKPPIQSILHPPLITTQQQPTNLNESGECHTIEKYKSEEKQMAEICLHPPAETREICQVIINDNLEDKSVISLQQVSQVPVSQGLSELMRSRIPSDNNVSQSDSLQVVEINNINKKMWKFPELLSNSSMLTGLLQQVSHSPGVKFISNETMAVVTSQSSTDDNSSAEQSITQNVSYLASQNTIMEIDPSSTSSSGLLQSTSGKFIGRKVDKIRRRRPSVKHFNVMAGSSLDKGLKRQTIITEIFQNGVANPKIVRTSNVNSMTNSPTARNRQDTTSPSPRVKRPLKKPVWKY</sequence>
<protein>
    <submittedName>
        <fullName evidence="2">Putative transferase CAF17, mitochondrial</fullName>
    </submittedName>
</protein>
<feature type="compositionally biased region" description="Basic and acidic residues" evidence="1">
    <location>
        <begin position="1"/>
        <end position="10"/>
    </location>
</feature>
<feature type="region of interest" description="Disordered" evidence="1">
    <location>
        <begin position="1"/>
        <end position="34"/>
    </location>
</feature>